<sequence>MAAATTAAGPTQDKIFTFTITGDNGSVQTFTQTADTTDFASATDTAAASSESDFTQTSAAASAVQASETVLSSATSPNVVSATTVFAYPVTVNGSPTTLLATVTFNSTRGAQSSIGSGLAASSSTESVSSASPTPTPSPQPASGLSPGASWSCHWCITRPADLFRCNILVDSAEEAIK</sequence>
<gene>
    <name evidence="2" type="ORF">AB675_925</name>
</gene>
<feature type="compositionally biased region" description="Low complexity" evidence="1">
    <location>
        <begin position="115"/>
        <end position="133"/>
    </location>
</feature>
<dbReference type="RefSeq" id="XP_018005633.1">
    <property type="nucleotide sequence ID" value="XM_018149776.1"/>
</dbReference>
<dbReference type="AlphaFoldDB" id="A0A0N1HB63"/>
<proteinExistence type="predicted"/>
<name>A0A0N1HB63_9EURO</name>
<evidence type="ECO:0000313" key="3">
    <source>
        <dbReference type="Proteomes" id="UP000038010"/>
    </source>
</evidence>
<dbReference type="VEuPathDB" id="FungiDB:AB675_925"/>
<organism evidence="2 3">
    <name type="scientific">Cyphellophora attinorum</name>
    <dbReference type="NCBI Taxonomy" id="1664694"/>
    <lineage>
        <taxon>Eukaryota</taxon>
        <taxon>Fungi</taxon>
        <taxon>Dikarya</taxon>
        <taxon>Ascomycota</taxon>
        <taxon>Pezizomycotina</taxon>
        <taxon>Eurotiomycetes</taxon>
        <taxon>Chaetothyriomycetidae</taxon>
        <taxon>Chaetothyriales</taxon>
        <taxon>Cyphellophoraceae</taxon>
        <taxon>Cyphellophora</taxon>
    </lineage>
</organism>
<evidence type="ECO:0000313" key="2">
    <source>
        <dbReference type="EMBL" id="KPI45670.1"/>
    </source>
</evidence>
<comment type="caution">
    <text evidence="2">The sequence shown here is derived from an EMBL/GenBank/DDBJ whole genome shotgun (WGS) entry which is preliminary data.</text>
</comment>
<accession>A0A0N1HB63</accession>
<reference evidence="2 3" key="1">
    <citation type="submission" date="2015-06" db="EMBL/GenBank/DDBJ databases">
        <title>Draft genome of the ant-associated black yeast Phialophora attae CBS 131958.</title>
        <authorList>
            <person name="Moreno L.F."/>
            <person name="Stielow B.J."/>
            <person name="de Hoog S."/>
            <person name="Vicente V.A."/>
            <person name="Weiss V.A."/>
            <person name="de Vries M."/>
            <person name="Cruz L.M."/>
            <person name="Souza E.M."/>
        </authorList>
    </citation>
    <scope>NUCLEOTIDE SEQUENCE [LARGE SCALE GENOMIC DNA]</scope>
    <source>
        <strain evidence="2 3">CBS 131958</strain>
    </source>
</reference>
<dbReference type="Proteomes" id="UP000038010">
    <property type="component" value="Unassembled WGS sequence"/>
</dbReference>
<dbReference type="EMBL" id="LFJN01000001">
    <property type="protein sequence ID" value="KPI45670.1"/>
    <property type="molecule type" value="Genomic_DNA"/>
</dbReference>
<dbReference type="GeneID" id="28741645"/>
<protein>
    <submittedName>
        <fullName evidence="2">Uncharacterized protein</fullName>
    </submittedName>
</protein>
<evidence type="ECO:0000256" key="1">
    <source>
        <dbReference type="SAM" id="MobiDB-lite"/>
    </source>
</evidence>
<keyword evidence="3" id="KW-1185">Reference proteome</keyword>
<feature type="region of interest" description="Disordered" evidence="1">
    <location>
        <begin position="115"/>
        <end position="145"/>
    </location>
</feature>